<evidence type="ECO:0000313" key="4">
    <source>
        <dbReference type="Proteomes" id="UP000587002"/>
    </source>
</evidence>
<reference evidence="3 4" key="1">
    <citation type="submission" date="2020-07" db="EMBL/GenBank/DDBJ databases">
        <title>Sequencing the genomes of 1000 actinobacteria strains.</title>
        <authorList>
            <person name="Klenk H.-P."/>
        </authorList>
    </citation>
    <scope>NUCLEOTIDE SEQUENCE [LARGE SCALE GENOMIC DNA]</scope>
    <source>
        <strain evidence="3 4">DSM 44065</strain>
    </source>
</reference>
<feature type="coiled-coil region" evidence="1">
    <location>
        <begin position="244"/>
        <end position="287"/>
    </location>
</feature>
<dbReference type="InterPro" id="IPR010427">
    <property type="entry name" value="DUF1023"/>
</dbReference>
<dbReference type="Proteomes" id="UP000587002">
    <property type="component" value="Unassembled WGS sequence"/>
</dbReference>
<evidence type="ECO:0000256" key="1">
    <source>
        <dbReference type="SAM" id="Coils"/>
    </source>
</evidence>
<dbReference type="InterPro" id="IPR036689">
    <property type="entry name" value="ESAT-6-like_sf"/>
</dbReference>
<dbReference type="EMBL" id="JACCFJ010000001">
    <property type="protein sequence ID" value="NYI86538.1"/>
    <property type="molecule type" value="Genomic_DNA"/>
</dbReference>
<dbReference type="Gene3D" id="3.40.50.1820">
    <property type="entry name" value="alpha/beta hydrolase"/>
    <property type="match status" value="1"/>
</dbReference>
<gene>
    <name evidence="3" type="ORF">HNR68_005168</name>
</gene>
<sequence>MVSYADVRRWKPEELESAHSELGKRRDDLIGLQDELDGAKNPAGWSGPAAERAAGEHAELVDGMRSLIAEVATVRVAVAAAADEVAQLRKRIEQADHEARAHGFEITEEGGVRDVNPPQDVPEDQLEEVRQQRLQVRDKLVADIEKILDDAEQTDAELAKALTAAEEDRIEPGKGGTLADAAATDELVELAASAGKPADDSPEANARWWTSLSDEQRAALLESPPAWLGNRDGIPAEVRDMANRAHLDDTRRALEEEKAALERGGVSEDEKAELEQVNAKLEAVDAVEETVARDEPPRQLLVLDPSGERLKAAVAVGDVDEADHVSVFTPGFTTTVEGSLKGYDDTMQKLVAESNDQLAASGKEEEEVAAITWIGYEAPQWSEVGDITGDSVASSESAQEGGQKLNDFYKGINASRDHDPHLTAIGHSYGSTTTGYALQGGGHGVDDAILYGSPGVGTNDIEDLHVPKGHAYLLEAKNDPVADLARFGGDPSHVDGFTDLSTEESEHGDGVTGHSDYLKPNTTSQHNMAAIVAGLPKETVKGSTDGVGDVISYVPHQVQEGVSAVKDWGTEAWSDLKDFGSDAWSGVKDAGSKIKDLFS</sequence>
<dbReference type="RefSeq" id="WP_179724290.1">
    <property type="nucleotide sequence ID" value="NZ_BAABFH010000001.1"/>
</dbReference>
<organism evidence="3 4">
    <name type="scientific">Saccharopolyspora hordei</name>
    <dbReference type="NCBI Taxonomy" id="1838"/>
    <lineage>
        <taxon>Bacteria</taxon>
        <taxon>Bacillati</taxon>
        <taxon>Actinomycetota</taxon>
        <taxon>Actinomycetes</taxon>
        <taxon>Pseudonocardiales</taxon>
        <taxon>Pseudonocardiaceae</taxon>
        <taxon>Saccharopolyspora</taxon>
    </lineage>
</organism>
<feature type="domain" description="DUF1023" evidence="2">
    <location>
        <begin position="308"/>
        <end position="487"/>
    </location>
</feature>
<proteinExistence type="predicted"/>
<dbReference type="SUPFAM" id="SSF140453">
    <property type="entry name" value="EsxAB dimer-like"/>
    <property type="match status" value="1"/>
</dbReference>
<dbReference type="SUPFAM" id="SSF53474">
    <property type="entry name" value="alpha/beta-Hydrolases"/>
    <property type="match status" value="1"/>
</dbReference>
<protein>
    <submittedName>
        <fullName evidence="3">Uncharacterized protein YukE</fullName>
    </submittedName>
</protein>
<dbReference type="AlphaFoldDB" id="A0A853AV75"/>
<dbReference type="InterPro" id="IPR029058">
    <property type="entry name" value="AB_hydrolase_fold"/>
</dbReference>
<accession>A0A853AV75</accession>
<evidence type="ECO:0000313" key="3">
    <source>
        <dbReference type="EMBL" id="NYI86538.1"/>
    </source>
</evidence>
<dbReference type="Gene3D" id="1.10.287.1060">
    <property type="entry name" value="ESAT-6-like"/>
    <property type="match status" value="1"/>
</dbReference>
<evidence type="ECO:0000259" key="2">
    <source>
        <dbReference type="Pfam" id="PF06259"/>
    </source>
</evidence>
<comment type="caution">
    <text evidence="3">The sequence shown here is derived from an EMBL/GenBank/DDBJ whole genome shotgun (WGS) entry which is preliminary data.</text>
</comment>
<name>A0A853AV75_9PSEU</name>
<keyword evidence="1" id="KW-0175">Coiled coil</keyword>
<dbReference type="Pfam" id="PF06259">
    <property type="entry name" value="Abhydrolase_8"/>
    <property type="match status" value="1"/>
</dbReference>
<keyword evidence="4" id="KW-1185">Reference proteome</keyword>